<evidence type="ECO:0000256" key="1">
    <source>
        <dbReference type="SAM" id="MobiDB-lite"/>
    </source>
</evidence>
<protein>
    <submittedName>
        <fullName evidence="2">Uncharacterized protein</fullName>
    </submittedName>
</protein>
<dbReference type="EMBL" id="QFQD01000063">
    <property type="protein sequence ID" value="PZQ80494.1"/>
    <property type="molecule type" value="Genomic_DNA"/>
</dbReference>
<feature type="compositionally biased region" description="Basic and acidic residues" evidence="1">
    <location>
        <begin position="1"/>
        <end position="10"/>
    </location>
</feature>
<organism evidence="2 3">
    <name type="scientific">Ancylobacter novellus</name>
    <name type="common">Thiobacillus novellus</name>
    <dbReference type="NCBI Taxonomy" id="921"/>
    <lineage>
        <taxon>Bacteria</taxon>
        <taxon>Pseudomonadati</taxon>
        <taxon>Pseudomonadota</taxon>
        <taxon>Alphaproteobacteria</taxon>
        <taxon>Hyphomicrobiales</taxon>
        <taxon>Xanthobacteraceae</taxon>
        <taxon>Ancylobacter</taxon>
    </lineage>
</organism>
<dbReference type="Proteomes" id="UP000248887">
    <property type="component" value="Unassembled WGS sequence"/>
</dbReference>
<evidence type="ECO:0000313" key="3">
    <source>
        <dbReference type="Proteomes" id="UP000248887"/>
    </source>
</evidence>
<comment type="caution">
    <text evidence="2">The sequence shown here is derived from an EMBL/GenBank/DDBJ whole genome shotgun (WGS) entry which is preliminary data.</text>
</comment>
<feature type="region of interest" description="Disordered" evidence="1">
    <location>
        <begin position="1"/>
        <end position="32"/>
    </location>
</feature>
<proteinExistence type="predicted"/>
<sequence length="101" mass="10472">MPYDAAKDPWRGSAISPAGLGRSGAAVAPHDGDDLPRYARIRVFAPATLASAQIRVLPVGNADAAPLVLALPVGVPVVLEYMVRRVFATGTTAGLDIHTVN</sequence>
<reference evidence="2 3" key="1">
    <citation type="submission" date="2017-08" db="EMBL/GenBank/DDBJ databases">
        <title>Infants hospitalized years apart are colonized by the same room-sourced microbial strains.</title>
        <authorList>
            <person name="Brooks B."/>
            <person name="Olm M.R."/>
            <person name="Firek B.A."/>
            <person name="Baker R."/>
            <person name="Thomas B.C."/>
            <person name="Morowitz M.J."/>
            <person name="Banfield J.F."/>
        </authorList>
    </citation>
    <scope>NUCLEOTIDE SEQUENCE [LARGE SCALE GENOMIC DNA]</scope>
    <source>
        <strain evidence="2">S2_005_001_R2_27</strain>
    </source>
</reference>
<dbReference type="AlphaFoldDB" id="A0A2W5QUN2"/>
<evidence type="ECO:0000313" key="2">
    <source>
        <dbReference type="EMBL" id="PZQ80494.1"/>
    </source>
</evidence>
<name>A0A2W5QUN2_ANCNO</name>
<accession>A0A2W5QUN2</accession>
<gene>
    <name evidence="2" type="ORF">DI549_16860</name>
</gene>